<sequence>MMKNLPKNANYTWKEYFESWNLIYEREMAKKELSFAAARFIESEIPQDQKVSSVIRFEVYLKKCENPNTTWSSIYKEVFYVKNSAQEEIIELEVNSYGAFIGFTVVLNRAYLGNLTYNSTIHRANVTFTCSFSLYHAIRDTVIVDTKDSWKFTKVFLISLVVLVACSLIGIVAFVVLLFEKRNRKLSQMADNTENWSKWVFHSDYEFLKF</sequence>
<organism evidence="2 3">
    <name type="scientific">Caenorhabditis nigoni</name>
    <dbReference type="NCBI Taxonomy" id="1611254"/>
    <lineage>
        <taxon>Eukaryota</taxon>
        <taxon>Metazoa</taxon>
        <taxon>Ecdysozoa</taxon>
        <taxon>Nematoda</taxon>
        <taxon>Chromadorea</taxon>
        <taxon>Rhabditida</taxon>
        <taxon>Rhabditina</taxon>
        <taxon>Rhabditomorpha</taxon>
        <taxon>Rhabditoidea</taxon>
        <taxon>Rhabditidae</taxon>
        <taxon>Peloderinae</taxon>
        <taxon>Caenorhabditis</taxon>
    </lineage>
</organism>
<evidence type="ECO:0000256" key="1">
    <source>
        <dbReference type="SAM" id="Phobius"/>
    </source>
</evidence>
<protein>
    <submittedName>
        <fullName evidence="2">Uncharacterized protein</fullName>
    </submittedName>
</protein>
<comment type="caution">
    <text evidence="2">The sequence shown here is derived from an EMBL/GenBank/DDBJ whole genome shotgun (WGS) entry which is preliminary data.</text>
</comment>
<accession>A0A2G5SCP5</accession>
<dbReference type="AlphaFoldDB" id="A0A2G5SCP5"/>
<dbReference type="OrthoDB" id="5868410at2759"/>
<proteinExistence type="predicted"/>
<name>A0A2G5SCP5_9PELO</name>
<feature type="transmembrane region" description="Helical" evidence="1">
    <location>
        <begin position="155"/>
        <end position="179"/>
    </location>
</feature>
<keyword evidence="1" id="KW-0472">Membrane</keyword>
<reference evidence="3" key="1">
    <citation type="submission" date="2017-10" db="EMBL/GenBank/DDBJ databases">
        <title>Rapid genome shrinkage in a self-fertile nematode reveals novel sperm competition proteins.</title>
        <authorList>
            <person name="Yin D."/>
            <person name="Schwarz E.M."/>
            <person name="Thomas C.G."/>
            <person name="Felde R.L."/>
            <person name="Korf I.F."/>
            <person name="Cutter A.D."/>
            <person name="Schartner C.M."/>
            <person name="Ralston E.J."/>
            <person name="Meyer B.J."/>
            <person name="Haag E.S."/>
        </authorList>
    </citation>
    <scope>NUCLEOTIDE SEQUENCE [LARGE SCALE GENOMIC DNA]</scope>
    <source>
        <strain evidence="3">JU1422</strain>
    </source>
</reference>
<keyword evidence="3" id="KW-1185">Reference proteome</keyword>
<dbReference type="Proteomes" id="UP000230233">
    <property type="component" value="Unassembled WGS sequence"/>
</dbReference>
<gene>
    <name evidence="2" type="primary">Cni-K12H6.2</name>
    <name evidence="2" type="ORF">B9Z55_028309</name>
</gene>
<dbReference type="EMBL" id="PDUG01000020">
    <property type="protein sequence ID" value="PIC12661.1"/>
    <property type="molecule type" value="Genomic_DNA"/>
</dbReference>
<keyword evidence="1" id="KW-1133">Transmembrane helix</keyword>
<evidence type="ECO:0000313" key="3">
    <source>
        <dbReference type="Proteomes" id="UP000230233"/>
    </source>
</evidence>
<keyword evidence="1" id="KW-0812">Transmembrane</keyword>
<evidence type="ECO:0000313" key="2">
    <source>
        <dbReference type="EMBL" id="PIC12661.1"/>
    </source>
</evidence>